<dbReference type="InterPro" id="IPR049279">
    <property type="entry name" value="DUF3108-like"/>
</dbReference>
<evidence type="ECO:0000313" key="2">
    <source>
        <dbReference type="EMBL" id="TFH95444.1"/>
    </source>
</evidence>
<evidence type="ECO:0000313" key="3">
    <source>
        <dbReference type="Proteomes" id="UP000297225"/>
    </source>
</evidence>
<dbReference type="AlphaFoldDB" id="A0A4Y8WRI4"/>
<comment type="caution">
    <text evidence="2">The sequence shown here is derived from an EMBL/GenBank/DDBJ whole genome shotgun (WGS) entry which is preliminary data.</text>
</comment>
<dbReference type="OrthoDB" id="665223at2"/>
<feature type="domain" description="DUF3108" evidence="1">
    <location>
        <begin position="40"/>
        <end position="212"/>
    </location>
</feature>
<dbReference type="EMBL" id="SPNC01000050">
    <property type="protein sequence ID" value="TFH95444.1"/>
    <property type="molecule type" value="Genomic_DNA"/>
</dbReference>
<dbReference type="Gene3D" id="2.40.360.20">
    <property type="match status" value="1"/>
</dbReference>
<proteinExistence type="predicted"/>
<protein>
    <recommendedName>
        <fullName evidence="1">DUF3108 domain-containing protein</fullName>
    </recommendedName>
</protein>
<keyword evidence="3" id="KW-1185">Reference proteome</keyword>
<organism evidence="2 3">
    <name type="scientific">Porphyromonas levii</name>
    <dbReference type="NCBI Taxonomy" id="28114"/>
    <lineage>
        <taxon>Bacteria</taxon>
        <taxon>Pseudomonadati</taxon>
        <taxon>Bacteroidota</taxon>
        <taxon>Bacteroidia</taxon>
        <taxon>Bacteroidales</taxon>
        <taxon>Porphyromonadaceae</taxon>
        <taxon>Porphyromonas</taxon>
    </lineage>
</organism>
<accession>A0A4Y8WRI4</accession>
<sequence length="231" mass="25947">MRKFIYAIMGLFISLASSAQAFLPTDPIGTTLQYEVTKRDTVTNSYYVLKGLKKSPQGLWMEVEIKGSLKDKKGERVVLKILHKPNALAMDIGRLITDAIEMDKEAAEKLQASAKGELLSIPLQNTNDKLPLEKSKIYIKVSRIITVSINMGWKEKAIVGRETLDLPIGKYETFVMKGRVHVDFGIGILRKGIDINYTFWIAPGVGVVKYERKAMDSKETCRLVKKILPQS</sequence>
<dbReference type="Proteomes" id="UP000297225">
    <property type="component" value="Unassembled WGS sequence"/>
</dbReference>
<name>A0A4Y8WRI4_9PORP</name>
<evidence type="ECO:0000259" key="1">
    <source>
        <dbReference type="Pfam" id="PF21347"/>
    </source>
</evidence>
<reference evidence="2 3" key="1">
    <citation type="submission" date="2019-03" db="EMBL/GenBank/DDBJ databases">
        <title>Porphyromonas levii Isolated from the Uterus of Dairy Cows.</title>
        <authorList>
            <person name="Francis A.M."/>
        </authorList>
    </citation>
    <scope>NUCLEOTIDE SEQUENCE [LARGE SCALE GENOMIC DNA]</scope>
    <source>
        <strain evidence="2 3">AF5678</strain>
    </source>
</reference>
<dbReference type="STRING" id="1122973.GCA_000379925_02031"/>
<gene>
    <name evidence="2" type="ORF">E4P47_04505</name>
</gene>
<dbReference type="RefSeq" id="WP_134849562.1">
    <property type="nucleotide sequence ID" value="NZ_CP197400.1"/>
</dbReference>
<dbReference type="Pfam" id="PF21347">
    <property type="entry name" value="DUF3108_like"/>
    <property type="match status" value="1"/>
</dbReference>